<keyword evidence="2" id="KW-1185">Reference proteome</keyword>
<evidence type="ECO:0000313" key="1">
    <source>
        <dbReference type="EMBL" id="MPC83354.1"/>
    </source>
</evidence>
<protein>
    <submittedName>
        <fullName evidence="1">Uncharacterized protein</fullName>
    </submittedName>
</protein>
<proteinExistence type="predicted"/>
<comment type="caution">
    <text evidence="1">The sequence shown here is derived from an EMBL/GenBank/DDBJ whole genome shotgun (WGS) entry which is preliminary data.</text>
</comment>
<name>A0A5B7IT46_PORTR</name>
<evidence type="ECO:0000313" key="2">
    <source>
        <dbReference type="Proteomes" id="UP000324222"/>
    </source>
</evidence>
<organism evidence="1 2">
    <name type="scientific">Portunus trituberculatus</name>
    <name type="common">Swimming crab</name>
    <name type="synonym">Neptunus trituberculatus</name>
    <dbReference type="NCBI Taxonomy" id="210409"/>
    <lineage>
        <taxon>Eukaryota</taxon>
        <taxon>Metazoa</taxon>
        <taxon>Ecdysozoa</taxon>
        <taxon>Arthropoda</taxon>
        <taxon>Crustacea</taxon>
        <taxon>Multicrustacea</taxon>
        <taxon>Malacostraca</taxon>
        <taxon>Eumalacostraca</taxon>
        <taxon>Eucarida</taxon>
        <taxon>Decapoda</taxon>
        <taxon>Pleocyemata</taxon>
        <taxon>Brachyura</taxon>
        <taxon>Eubrachyura</taxon>
        <taxon>Portunoidea</taxon>
        <taxon>Portunidae</taxon>
        <taxon>Portuninae</taxon>
        <taxon>Portunus</taxon>
    </lineage>
</organism>
<reference evidence="1 2" key="1">
    <citation type="submission" date="2019-05" db="EMBL/GenBank/DDBJ databases">
        <title>Another draft genome of Portunus trituberculatus and its Hox gene families provides insights of decapod evolution.</title>
        <authorList>
            <person name="Jeong J.-H."/>
            <person name="Song I."/>
            <person name="Kim S."/>
            <person name="Choi T."/>
            <person name="Kim D."/>
            <person name="Ryu S."/>
            <person name="Kim W."/>
        </authorList>
    </citation>
    <scope>NUCLEOTIDE SEQUENCE [LARGE SCALE GENOMIC DNA]</scope>
    <source>
        <tissue evidence="1">Muscle</tissue>
    </source>
</reference>
<dbReference type="AlphaFoldDB" id="A0A5B7IT46"/>
<dbReference type="Proteomes" id="UP000324222">
    <property type="component" value="Unassembled WGS sequence"/>
</dbReference>
<gene>
    <name evidence="1" type="ORF">E2C01_078063</name>
</gene>
<sequence length="74" mass="8647">MEDTYAFQEALFASFKTRWSRARQRRKASRHCGSPRCRRRPEKAARFSCTALVHAALHQGTGRLGHPRNCLKRY</sequence>
<dbReference type="EMBL" id="VSRR010062293">
    <property type="protein sequence ID" value="MPC83354.1"/>
    <property type="molecule type" value="Genomic_DNA"/>
</dbReference>
<accession>A0A5B7IT46</accession>